<dbReference type="EMBL" id="AFYH01053821">
    <property type="status" value="NOT_ANNOTATED_CDS"/>
    <property type="molecule type" value="Genomic_DNA"/>
</dbReference>
<dbReference type="EMBL" id="AFYH01053819">
    <property type="status" value="NOT_ANNOTATED_CDS"/>
    <property type="molecule type" value="Genomic_DNA"/>
</dbReference>
<organism evidence="29 30">
    <name type="scientific">Latimeria chalumnae</name>
    <name type="common">Coelacanth</name>
    <dbReference type="NCBI Taxonomy" id="7897"/>
    <lineage>
        <taxon>Eukaryota</taxon>
        <taxon>Metazoa</taxon>
        <taxon>Chordata</taxon>
        <taxon>Craniata</taxon>
        <taxon>Vertebrata</taxon>
        <taxon>Euteleostomi</taxon>
        <taxon>Coelacanthiformes</taxon>
        <taxon>Coelacanthidae</taxon>
        <taxon>Latimeria</taxon>
    </lineage>
</organism>
<feature type="domain" description="C-type lectin" evidence="27">
    <location>
        <begin position="2"/>
        <end position="123"/>
    </location>
</feature>
<dbReference type="PROSITE" id="PS50041">
    <property type="entry name" value="C_TYPE_LECTIN_2"/>
    <property type="match status" value="1"/>
</dbReference>
<dbReference type="PROSITE" id="PS00022">
    <property type="entry name" value="EGF_1"/>
    <property type="match status" value="1"/>
</dbReference>
<dbReference type="GO" id="GO:0005886">
    <property type="term" value="C:plasma membrane"/>
    <property type="evidence" value="ECO:0007669"/>
    <property type="project" value="UniProtKB-SubCell"/>
</dbReference>
<proteinExistence type="inferred from homology"/>
<dbReference type="GO" id="GO:0046872">
    <property type="term" value="F:metal ion binding"/>
    <property type="evidence" value="ECO:0007669"/>
    <property type="project" value="UniProtKB-KW"/>
</dbReference>
<dbReference type="CDD" id="cd00033">
    <property type="entry name" value="CCP"/>
    <property type="match status" value="8"/>
</dbReference>
<dbReference type="Gene3D" id="2.10.70.10">
    <property type="entry name" value="Complement Module, domain 1"/>
    <property type="match status" value="8"/>
</dbReference>
<feature type="domain" description="Sushi" evidence="28">
    <location>
        <begin position="411"/>
        <end position="472"/>
    </location>
</feature>
<dbReference type="GeneTree" id="ENSGT00940000161063"/>
<dbReference type="EMBL" id="AFYH01053820">
    <property type="status" value="NOT_ANNOTATED_CDS"/>
    <property type="molecule type" value="Genomic_DNA"/>
</dbReference>
<evidence type="ECO:0000256" key="22">
    <source>
        <dbReference type="ARBA" id="ARBA00045695"/>
    </source>
</evidence>
<dbReference type="CDD" id="cd03592">
    <property type="entry name" value="CLECT_selectins_like"/>
    <property type="match status" value="1"/>
</dbReference>
<keyword evidence="12" id="KW-0130">Cell adhesion</keyword>
<evidence type="ECO:0000256" key="4">
    <source>
        <dbReference type="ARBA" id="ARBA00022536"/>
    </source>
</evidence>
<evidence type="ECO:0000256" key="6">
    <source>
        <dbReference type="ARBA" id="ARBA00022692"/>
    </source>
</evidence>
<dbReference type="InterPro" id="IPR035976">
    <property type="entry name" value="Sushi/SCR/CCP_sf"/>
</dbReference>
<evidence type="ECO:0000256" key="20">
    <source>
        <dbReference type="ARBA" id="ARBA00042113"/>
    </source>
</evidence>
<keyword evidence="16" id="KW-0325">Glycoprotein</keyword>
<gene>
    <name evidence="29" type="primary">LOC102349637</name>
</gene>
<keyword evidence="30" id="KW-1185">Reference proteome</keyword>
<dbReference type="PANTHER" id="PTHR19325:SF493">
    <property type="entry name" value="E-SELECTIN"/>
    <property type="match status" value="1"/>
</dbReference>
<keyword evidence="4 23" id="KW-0245">EGF-like domain</keyword>
<dbReference type="EMBL" id="AFYH01053814">
    <property type="status" value="NOT_ANNOTATED_CDS"/>
    <property type="molecule type" value="Genomic_DNA"/>
</dbReference>
<dbReference type="PROSITE" id="PS50923">
    <property type="entry name" value="SUSHI"/>
    <property type="match status" value="8"/>
</dbReference>
<comment type="similarity">
    <text evidence="2">Belongs to the selectin/LECAM family.</text>
</comment>
<keyword evidence="9" id="KW-0430">Lectin</keyword>
<evidence type="ECO:0000259" key="27">
    <source>
        <dbReference type="PROSITE" id="PS50041"/>
    </source>
</evidence>
<feature type="disulfide bond" evidence="24">
    <location>
        <begin position="637"/>
        <end position="664"/>
    </location>
</feature>
<dbReference type="PROSITE" id="PS50026">
    <property type="entry name" value="EGF_3"/>
    <property type="match status" value="1"/>
</dbReference>
<dbReference type="EMBL" id="AFYH01053822">
    <property type="status" value="NOT_ANNOTATED_CDS"/>
    <property type="molecule type" value="Genomic_DNA"/>
</dbReference>
<evidence type="ECO:0000256" key="24">
    <source>
        <dbReference type="PROSITE-ProRule" id="PRU00302"/>
    </source>
</evidence>
<dbReference type="Gene3D" id="3.10.100.10">
    <property type="entry name" value="Mannose-Binding Protein A, subunit A"/>
    <property type="match status" value="1"/>
</dbReference>
<reference evidence="30" key="1">
    <citation type="submission" date="2011-08" db="EMBL/GenBank/DDBJ databases">
        <title>The draft genome of Latimeria chalumnae.</title>
        <authorList>
            <person name="Di Palma F."/>
            <person name="Alfoldi J."/>
            <person name="Johnson J."/>
            <person name="Berlin A."/>
            <person name="Gnerre S."/>
            <person name="Jaffe D."/>
            <person name="MacCallum I."/>
            <person name="Young S."/>
            <person name="Walker B.J."/>
            <person name="Lander E."/>
            <person name="Lindblad-Toh K."/>
        </authorList>
    </citation>
    <scope>NUCLEOTIDE SEQUENCE [LARGE SCALE GENOMIC DNA]</scope>
    <source>
        <strain evidence="30">Wild caught</strain>
    </source>
</reference>
<dbReference type="FunFam" id="2.10.70.10:FF:000001">
    <property type="entry name" value="Selectin P"/>
    <property type="match status" value="8"/>
</dbReference>
<evidence type="ECO:0000256" key="11">
    <source>
        <dbReference type="ARBA" id="ARBA00022837"/>
    </source>
</evidence>
<keyword evidence="14 25" id="KW-0472">Membrane</keyword>
<dbReference type="Pfam" id="PF00084">
    <property type="entry name" value="Sushi"/>
    <property type="match status" value="8"/>
</dbReference>
<dbReference type="EMBL" id="AFYH01053823">
    <property type="status" value="NOT_ANNOTATED_CDS"/>
    <property type="molecule type" value="Genomic_DNA"/>
</dbReference>
<feature type="transmembrane region" description="Helical" evidence="25">
    <location>
        <begin position="675"/>
        <end position="700"/>
    </location>
</feature>
<comment type="caution">
    <text evidence="23">Lacks conserved residue(s) required for the propagation of feature annotation.</text>
</comment>
<feature type="domain" description="EGF-like" evidence="26">
    <location>
        <begin position="123"/>
        <end position="159"/>
    </location>
</feature>
<keyword evidence="7" id="KW-0479">Metal-binding</keyword>
<dbReference type="EMBL" id="AFYH01053815">
    <property type="status" value="NOT_ANNOTATED_CDS"/>
    <property type="molecule type" value="Genomic_DNA"/>
</dbReference>
<evidence type="ECO:0000256" key="16">
    <source>
        <dbReference type="ARBA" id="ARBA00023180"/>
    </source>
</evidence>
<dbReference type="InterPro" id="IPR018378">
    <property type="entry name" value="C-type_lectin_CS"/>
</dbReference>
<feature type="domain" description="Sushi" evidence="28">
    <location>
        <begin position="543"/>
        <end position="604"/>
    </location>
</feature>
<feature type="domain" description="Sushi" evidence="28">
    <location>
        <begin position="348"/>
        <end position="409"/>
    </location>
</feature>
<dbReference type="EMBL" id="AFYH01053816">
    <property type="status" value="NOT_ANNOTATED_CDS"/>
    <property type="molecule type" value="Genomic_DNA"/>
</dbReference>
<evidence type="ECO:0000256" key="13">
    <source>
        <dbReference type="ARBA" id="ARBA00022989"/>
    </source>
</evidence>
<dbReference type="InterPro" id="IPR033991">
    <property type="entry name" value="Selectin_CTLD"/>
</dbReference>
<feature type="domain" description="Sushi" evidence="28">
    <location>
        <begin position="224"/>
        <end position="285"/>
    </location>
</feature>
<feature type="domain" description="Sushi" evidence="28">
    <location>
        <begin position="162"/>
        <end position="223"/>
    </location>
</feature>
<keyword evidence="5 24" id="KW-0768">Sushi</keyword>
<dbReference type="EMBL" id="AFYH01053818">
    <property type="status" value="NOT_ANNOTATED_CDS"/>
    <property type="molecule type" value="Genomic_DNA"/>
</dbReference>
<keyword evidence="8" id="KW-0732">Signal</keyword>
<comment type="subcellular location">
    <subcellularLocation>
        <location evidence="1">Cell membrane</location>
        <topology evidence="1">Single-pass type I membrane protein</topology>
    </subcellularLocation>
</comment>
<feature type="disulfide bond" evidence="24">
    <location>
        <begin position="318"/>
        <end position="345"/>
    </location>
</feature>
<sequence length="734" mass="80751">ETGAWTYHYNKEKNLNWIDARHWCRKEYTDMVAIQNQKEIQHLNQELPLNPSYYWIGIRKINEIWTWVGTNRSLTEEAKNWAPNEPNNLGKSQDCVEIYIKRDKDAGKWNDEPCSKLKGTICYLASCNSTSCSGNGECIEMIGNHTCCCYEGFLGPKCKDVVQCKKLENPEHGNMTCSQPLGQFRYQSSCTFGCAEGFFLAGEPRLQCTASGNWTSPSPTCEAVKCSILRSSDQGTMNCSHLHGDFTYSSTCHFGCVPGFHLIGSEYLTCAATGDWTTPTPSCQVVQCGKLTTPARGKVNCSNPFGEFSYDSICDFACEEGFLLAGSRRLQCEASGNWSTLPPVCEAVKCSTLKIPDQGTMNCSHPHEDFTYNSVCHFGCAAGFYLSGSEQLTCMVSGNWTTPTPLCQEAVNCMPLKIPDQGTMNCSHPHGNFTYSSTCHFGCVPGFHLSGSKQIRCAASGNWTAPTPSCQALKCKALTPPRRSLVDCTRPFGVFSYNSSCHFTCEKGFLINGSDNLQCTASGQWTAPAPTCEVVLGLPRLGISCGKLEVPEWAVMLCTHPVKSYSYNSTCLFSCEKGFLLKGQGMLQCDAMGGWTAQTPVCEAVKCNSLKIAEPMMMNCTHPYGNFSFNSTCKFDCMEGFVLNRSQSLQCGASAHWTDRIPTCEVSSWNLGKKMLVYMGGAAGGVAFLALSSALIVLLTKPLQKPKKKKCTDNHHPTFFFYGLALWAMQDPRP</sequence>
<dbReference type="AlphaFoldDB" id="H3ACE4"/>
<dbReference type="PROSITE" id="PS00615">
    <property type="entry name" value="C_TYPE_LECTIN_1"/>
    <property type="match status" value="1"/>
</dbReference>
<dbReference type="InterPro" id="IPR016187">
    <property type="entry name" value="CTDL_fold"/>
</dbReference>
<feature type="disulfide bond" evidence="24">
    <location>
        <begin position="256"/>
        <end position="283"/>
    </location>
</feature>
<dbReference type="InterPro" id="IPR001304">
    <property type="entry name" value="C-type_lectin-like"/>
</dbReference>
<evidence type="ECO:0000256" key="23">
    <source>
        <dbReference type="PROSITE-ProRule" id="PRU00076"/>
    </source>
</evidence>
<evidence type="ECO:0000256" key="10">
    <source>
        <dbReference type="ARBA" id="ARBA00022737"/>
    </source>
</evidence>
<dbReference type="EMBL" id="AFYH01053817">
    <property type="status" value="NOT_ANNOTATED_CDS"/>
    <property type="molecule type" value="Genomic_DNA"/>
</dbReference>
<feature type="domain" description="Sushi" evidence="28">
    <location>
        <begin position="286"/>
        <end position="347"/>
    </location>
</feature>
<dbReference type="GO" id="GO:0030246">
    <property type="term" value="F:carbohydrate binding"/>
    <property type="evidence" value="ECO:0007669"/>
    <property type="project" value="UniProtKB-KW"/>
</dbReference>
<feature type="disulfide bond" evidence="24">
    <location>
        <begin position="443"/>
        <end position="470"/>
    </location>
</feature>
<evidence type="ECO:0000256" key="14">
    <source>
        <dbReference type="ARBA" id="ARBA00023136"/>
    </source>
</evidence>
<dbReference type="SUPFAM" id="SSF56436">
    <property type="entry name" value="C-type lectin-like"/>
    <property type="match status" value="1"/>
</dbReference>
<comment type="function">
    <text evidence="22">Cell-surface glycoprotein having a role in immunoadhesion. Mediates in the adhesion of blood neutrophils in cytokine-activated endothelium through interaction with SELPLG/PSGL1. May have a role in capillary morphogenesis.</text>
</comment>
<dbReference type="HOGENOM" id="CLU_020848_0_0_1"/>
<evidence type="ECO:0000256" key="3">
    <source>
        <dbReference type="ARBA" id="ARBA00022475"/>
    </source>
</evidence>
<dbReference type="Ensembl" id="ENSLACT00000007375.1">
    <property type="protein sequence ID" value="ENSLACP00000007315.1"/>
    <property type="gene ID" value="ENSLACG00000006488.2"/>
</dbReference>
<dbReference type="InterPro" id="IPR002396">
    <property type="entry name" value="Selectin_superfamily"/>
</dbReference>
<dbReference type="Proteomes" id="UP000008672">
    <property type="component" value="Unassembled WGS sequence"/>
</dbReference>
<evidence type="ECO:0000256" key="15">
    <source>
        <dbReference type="ARBA" id="ARBA00023157"/>
    </source>
</evidence>
<dbReference type="FunFam" id="3.10.100.10:FF:000007">
    <property type="entry name" value="L-selectin"/>
    <property type="match status" value="1"/>
</dbReference>
<evidence type="ECO:0000313" key="30">
    <source>
        <dbReference type="Proteomes" id="UP000008672"/>
    </source>
</evidence>
<evidence type="ECO:0000256" key="19">
    <source>
        <dbReference type="ARBA" id="ARBA00041401"/>
    </source>
</evidence>
<dbReference type="GO" id="GO:0007155">
    <property type="term" value="P:cell adhesion"/>
    <property type="evidence" value="ECO:0007669"/>
    <property type="project" value="UniProtKB-KW"/>
</dbReference>
<feature type="disulfide bond" evidence="24">
    <location>
        <begin position="194"/>
        <end position="221"/>
    </location>
</feature>
<feature type="domain" description="Sushi" evidence="28">
    <location>
        <begin position="473"/>
        <end position="534"/>
    </location>
</feature>
<evidence type="ECO:0000256" key="8">
    <source>
        <dbReference type="ARBA" id="ARBA00022729"/>
    </source>
</evidence>
<evidence type="ECO:0000259" key="28">
    <source>
        <dbReference type="PROSITE" id="PS50923"/>
    </source>
</evidence>
<dbReference type="PANTHER" id="PTHR19325">
    <property type="entry name" value="COMPLEMENT COMPONENT-RELATED SUSHI DOMAIN-CONTAINING"/>
    <property type="match status" value="1"/>
</dbReference>
<evidence type="ECO:0000256" key="21">
    <source>
        <dbReference type="ARBA" id="ARBA00043124"/>
    </source>
</evidence>
<evidence type="ECO:0000256" key="18">
    <source>
        <dbReference type="ARBA" id="ARBA00040812"/>
    </source>
</evidence>
<dbReference type="InterPro" id="IPR050350">
    <property type="entry name" value="Compl-Cell_Adhes-Reg"/>
</dbReference>
<keyword evidence="11" id="KW-0106">Calcium</keyword>
<dbReference type="SMART" id="SM00034">
    <property type="entry name" value="CLECT"/>
    <property type="match status" value="1"/>
</dbReference>
<evidence type="ECO:0000256" key="12">
    <source>
        <dbReference type="ARBA" id="ARBA00022889"/>
    </source>
</evidence>
<evidence type="ECO:0000313" key="29">
    <source>
        <dbReference type="Ensembl" id="ENSLACP00000007315.1"/>
    </source>
</evidence>
<dbReference type="SUPFAM" id="SSF57535">
    <property type="entry name" value="Complement control module/SCR domain"/>
    <property type="match status" value="8"/>
</dbReference>
<dbReference type="InterPro" id="IPR000742">
    <property type="entry name" value="EGF"/>
</dbReference>
<accession>H3ACE4</accession>
<dbReference type="InterPro" id="IPR000436">
    <property type="entry name" value="Sushi_SCR_CCP_dom"/>
</dbReference>
<keyword evidence="6 25" id="KW-0812">Transmembrane</keyword>
<evidence type="ECO:0000256" key="9">
    <source>
        <dbReference type="ARBA" id="ARBA00022734"/>
    </source>
</evidence>
<evidence type="ECO:0000256" key="5">
    <source>
        <dbReference type="ARBA" id="ARBA00022659"/>
    </source>
</evidence>
<feature type="disulfide bond" evidence="23">
    <location>
        <begin position="149"/>
        <end position="158"/>
    </location>
</feature>
<evidence type="ECO:0000256" key="7">
    <source>
        <dbReference type="ARBA" id="ARBA00022723"/>
    </source>
</evidence>
<protein>
    <recommendedName>
        <fullName evidence="18">E-selectin</fullName>
    </recommendedName>
    <alternativeName>
        <fullName evidence="19">CD62 antigen-like family member E</fullName>
    </alternativeName>
    <alternativeName>
        <fullName evidence="20">Endothelial leukocyte adhesion molecule 1</fullName>
    </alternativeName>
    <alternativeName>
        <fullName evidence="21">Leukocyte-endothelial cell adhesion molecule 2</fullName>
    </alternativeName>
</protein>
<comment type="subunit">
    <text evidence="17">Interacts with SELPLG/PSGL1 and PODXL2 through the sialyl Lewis X epitope. SELPLG sulfation appears not to be required for this interaction.</text>
</comment>
<keyword evidence="10" id="KW-0677">Repeat</keyword>
<name>H3ACE4_LATCH</name>
<evidence type="ECO:0000259" key="26">
    <source>
        <dbReference type="PROSITE" id="PS50026"/>
    </source>
</evidence>
<feature type="disulfide bond" evidence="24">
    <location>
        <begin position="575"/>
        <end position="602"/>
    </location>
</feature>
<evidence type="ECO:0000256" key="2">
    <source>
        <dbReference type="ARBA" id="ARBA00007360"/>
    </source>
</evidence>
<dbReference type="Pfam" id="PF00059">
    <property type="entry name" value="Lectin_C"/>
    <property type="match status" value="1"/>
</dbReference>
<feature type="disulfide bond" evidence="24">
    <location>
        <begin position="505"/>
        <end position="532"/>
    </location>
</feature>
<reference evidence="29" key="3">
    <citation type="submission" date="2025-09" db="UniProtKB">
        <authorList>
            <consortium name="Ensembl"/>
        </authorList>
    </citation>
    <scope>IDENTIFICATION</scope>
</reference>
<evidence type="ECO:0000256" key="17">
    <source>
        <dbReference type="ARBA" id="ARBA00038738"/>
    </source>
</evidence>
<feature type="domain" description="Sushi" evidence="28">
    <location>
        <begin position="605"/>
        <end position="666"/>
    </location>
</feature>
<dbReference type="SMART" id="SM00032">
    <property type="entry name" value="CCP"/>
    <property type="match status" value="8"/>
</dbReference>
<keyword evidence="13 25" id="KW-1133">Transmembrane helix</keyword>
<evidence type="ECO:0000256" key="25">
    <source>
        <dbReference type="SAM" id="Phobius"/>
    </source>
</evidence>
<dbReference type="InterPro" id="IPR016186">
    <property type="entry name" value="C-type_lectin-like/link_sf"/>
</dbReference>
<reference evidence="29" key="2">
    <citation type="submission" date="2025-08" db="UniProtKB">
        <authorList>
            <consortium name="Ensembl"/>
        </authorList>
    </citation>
    <scope>IDENTIFICATION</scope>
</reference>
<feature type="disulfide bond" evidence="24">
    <location>
        <begin position="380"/>
        <end position="407"/>
    </location>
</feature>
<dbReference type="PROSITE" id="PS01186">
    <property type="entry name" value="EGF_2"/>
    <property type="match status" value="1"/>
</dbReference>
<evidence type="ECO:0000256" key="1">
    <source>
        <dbReference type="ARBA" id="ARBA00004251"/>
    </source>
</evidence>
<keyword evidence="15 23" id="KW-1015">Disulfide bond</keyword>
<dbReference type="PRINTS" id="PR00343">
    <property type="entry name" value="SELECTIN"/>
</dbReference>
<keyword evidence="3" id="KW-1003">Cell membrane</keyword>